<evidence type="ECO:0000256" key="4">
    <source>
        <dbReference type="ARBA" id="ARBA00022525"/>
    </source>
</evidence>
<feature type="compositionally biased region" description="Low complexity" evidence="10">
    <location>
        <begin position="116"/>
        <end position="140"/>
    </location>
</feature>
<evidence type="ECO:0000256" key="11">
    <source>
        <dbReference type="SAM" id="SignalP"/>
    </source>
</evidence>
<evidence type="ECO:0000313" key="13">
    <source>
        <dbReference type="EMBL" id="KAJ5234684.1"/>
    </source>
</evidence>
<keyword evidence="6 11" id="KW-0732">Signal</keyword>
<comment type="similarity">
    <text evidence="3">Belongs to the RBT5 family.</text>
</comment>
<protein>
    <recommendedName>
        <fullName evidence="12">CFEM domain-containing protein</fullName>
    </recommendedName>
</protein>
<dbReference type="RefSeq" id="XP_056502184.1">
    <property type="nucleotide sequence ID" value="XM_056642772.1"/>
</dbReference>
<dbReference type="GeneID" id="81381939"/>
<comment type="caution">
    <text evidence="9">Lacks conserved residue(s) required for the propagation of feature annotation.</text>
</comment>
<evidence type="ECO:0000313" key="14">
    <source>
        <dbReference type="Proteomes" id="UP001147733"/>
    </source>
</evidence>
<dbReference type="AlphaFoldDB" id="A0A9W9TRS2"/>
<sequence length="171" mass="17456">MRFLSVALVGLASISATAASDYKTWNEIVGDVPQCIKSCLNDFYTDAGLEDKCGSADKGTLDCLCGSASFSSIQDSAEKLTTCIQDGCDSSELSDASSKLSDFQDRFSDAEDQCLSGDSGSSSSSDSSSSDDTGSESSSDSSEEKNAASNLVPGFNALLASGAVLLAGATL</sequence>
<name>A0A9W9TRS2_PENCI</name>
<evidence type="ECO:0000256" key="7">
    <source>
        <dbReference type="ARBA" id="ARBA00023157"/>
    </source>
</evidence>
<dbReference type="GO" id="GO:0046872">
    <property type="term" value="F:metal ion binding"/>
    <property type="evidence" value="ECO:0007669"/>
    <property type="project" value="UniProtKB-UniRule"/>
</dbReference>
<reference evidence="13" key="1">
    <citation type="submission" date="2022-11" db="EMBL/GenBank/DDBJ databases">
        <authorList>
            <person name="Petersen C."/>
        </authorList>
    </citation>
    <scope>NUCLEOTIDE SEQUENCE</scope>
    <source>
        <strain evidence="13">IBT 23319</strain>
    </source>
</reference>
<comment type="subcellular location">
    <subcellularLocation>
        <location evidence="1">Membrane</location>
        <topology evidence="1">Lipid-anchor</topology>
        <topology evidence="1">GPI-anchor</topology>
    </subcellularLocation>
    <subcellularLocation>
        <location evidence="2">Secreted</location>
    </subcellularLocation>
</comment>
<keyword evidence="14" id="KW-1185">Reference proteome</keyword>
<keyword evidence="5" id="KW-0472">Membrane</keyword>
<reference evidence="13" key="2">
    <citation type="journal article" date="2023" name="IMA Fungus">
        <title>Comparative genomic study of the Penicillium genus elucidates a diverse pangenome and 15 lateral gene transfer events.</title>
        <authorList>
            <person name="Petersen C."/>
            <person name="Sorensen T."/>
            <person name="Nielsen M.R."/>
            <person name="Sondergaard T.E."/>
            <person name="Sorensen J.L."/>
            <person name="Fitzpatrick D.A."/>
            <person name="Frisvad J.C."/>
            <person name="Nielsen K.L."/>
        </authorList>
    </citation>
    <scope>NUCLEOTIDE SEQUENCE</scope>
    <source>
        <strain evidence="13">IBT 23319</strain>
    </source>
</reference>
<dbReference type="GO" id="GO:0005576">
    <property type="term" value="C:extracellular region"/>
    <property type="evidence" value="ECO:0007669"/>
    <property type="project" value="UniProtKB-SubCell"/>
</dbReference>
<evidence type="ECO:0000256" key="1">
    <source>
        <dbReference type="ARBA" id="ARBA00004589"/>
    </source>
</evidence>
<dbReference type="EMBL" id="JAPQKT010000003">
    <property type="protein sequence ID" value="KAJ5234684.1"/>
    <property type="molecule type" value="Genomic_DNA"/>
</dbReference>
<accession>A0A9W9TRS2</accession>
<proteinExistence type="inferred from homology"/>
<evidence type="ECO:0000256" key="9">
    <source>
        <dbReference type="PROSITE-ProRule" id="PRU01356"/>
    </source>
</evidence>
<keyword evidence="9" id="KW-0479">Metal-binding</keyword>
<evidence type="ECO:0000256" key="5">
    <source>
        <dbReference type="ARBA" id="ARBA00022622"/>
    </source>
</evidence>
<keyword evidence="9" id="KW-0408">Iron</keyword>
<feature type="domain" description="CFEM" evidence="12">
    <location>
        <begin position="1"/>
        <end position="141"/>
    </location>
</feature>
<evidence type="ECO:0000256" key="2">
    <source>
        <dbReference type="ARBA" id="ARBA00004613"/>
    </source>
</evidence>
<keyword evidence="5" id="KW-0325">Glycoprotein</keyword>
<dbReference type="GO" id="GO:0098552">
    <property type="term" value="C:side of membrane"/>
    <property type="evidence" value="ECO:0007669"/>
    <property type="project" value="UniProtKB-KW"/>
</dbReference>
<keyword evidence="9" id="KW-0349">Heme</keyword>
<evidence type="ECO:0000256" key="3">
    <source>
        <dbReference type="ARBA" id="ARBA00010031"/>
    </source>
</evidence>
<evidence type="ECO:0000256" key="6">
    <source>
        <dbReference type="ARBA" id="ARBA00022729"/>
    </source>
</evidence>
<dbReference type="PROSITE" id="PS52012">
    <property type="entry name" value="CFEM"/>
    <property type="match status" value="1"/>
</dbReference>
<feature type="chain" id="PRO_5040911093" description="CFEM domain-containing protein" evidence="11">
    <location>
        <begin position="20"/>
        <end position="171"/>
    </location>
</feature>
<organism evidence="13 14">
    <name type="scientific">Penicillium citrinum</name>
    <dbReference type="NCBI Taxonomy" id="5077"/>
    <lineage>
        <taxon>Eukaryota</taxon>
        <taxon>Fungi</taxon>
        <taxon>Dikarya</taxon>
        <taxon>Ascomycota</taxon>
        <taxon>Pezizomycotina</taxon>
        <taxon>Eurotiomycetes</taxon>
        <taxon>Eurotiomycetidae</taxon>
        <taxon>Eurotiales</taxon>
        <taxon>Aspergillaceae</taxon>
        <taxon>Penicillium</taxon>
    </lineage>
</organism>
<evidence type="ECO:0000259" key="12">
    <source>
        <dbReference type="PROSITE" id="PS52012"/>
    </source>
</evidence>
<evidence type="ECO:0000256" key="8">
    <source>
        <dbReference type="ARBA" id="ARBA00023288"/>
    </source>
</evidence>
<keyword evidence="5" id="KW-0336">GPI-anchor</keyword>
<dbReference type="InterPro" id="IPR008427">
    <property type="entry name" value="Extracellular_membr_CFEM_dom"/>
</dbReference>
<dbReference type="Proteomes" id="UP001147733">
    <property type="component" value="Unassembled WGS sequence"/>
</dbReference>
<dbReference type="OrthoDB" id="4503746at2759"/>
<gene>
    <name evidence="13" type="ORF">N7469_003852</name>
</gene>
<keyword evidence="4" id="KW-0964">Secreted</keyword>
<keyword evidence="8" id="KW-0449">Lipoprotein</keyword>
<comment type="caution">
    <text evidence="13">The sequence shown here is derived from an EMBL/GenBank/DDBJ whole genome shotgun (WGS) entry which is preliminary data.</text>
</comment>
<feature type="binding site" description="axial binding residue" evidence="9">
    <location>
        <position position="57"/>
    </location>
    <ligand>
        <name>heme</name>
        <dbReference type="ChEBI" id="CHEBI:30413"/>
    </ligand>
    <ligandPart>
        <name>Fe</name>
        <dbReference type="ChEBI" id="CHEBI:18248"/>
    </ligandPart>
</feature>
<feature type="region of interest" description="Disordered" evidence="10">
    <location>
        <begin position="111"/>
        <end position="147"/>
    </location>
</feature>
<feature type="signal peptide" evidence="11">
    <location>
        <begin position="1"/>
        <end position="19"/>
    </location>
</feature>
<evidence type="ECO:0000256" key="10">
    <source>
        <dbReference type="SAM" id="MobiDB-lite"/>
    </source>
</evidence>
<keyword evidence="7" id="KW-1015">Disulfide bond</keyword>